<comment type="caution">
    <text evidence="1">The sequence shown here is derived from an EMBL/GenBank/DDBJ whole genome shotgun (WGS) entry which is preliminary data.</text>
</comment>
<sequence length="252" mass="27556">MTGPDKKFAPVSARYRSCSPALLRRSCQILLAAPLLPPLLLLLGSPLHNDGNLFSTFPDSIRPFHLRPFHLILPPPPATTPTSTPSAIPLTHPFPLLSSRVVVAAAAVTAPSLEEYPWTRIDDTSLVLAHDAPKPWQLFGGPARVTGVSQGFSARPHEGSELPRDAVAFLWAASRTLDTCPARFCDPTHDLVLPPVFCTSHAIALDSDRRSTTVHQFTGRSLLGWQGRRITLYAVEHIYAAEWASIDLRLLI</sequence>
<organism evidence="1 2">
    <name type="scientific">Diaporthe vaccinii</name>
    <dbReference type="NCBI Taxonomy" id="105482"/>
    <lineage>
        <taxon>Eukaryota</taxon>
        <taxon>Fungi</taxon>
        <taxon>Dikarya</taxon>
        <taxon>Ascomycota</taxon>
        <taxon>Pezizomycotina</taxon>
        <taxon>Sordariomycetes</taxon>
        <taxon>Sordariomycetidae</taxon>
        <taxon>Diaporthales</taxon>
        <taxon>Diaporthaceae</taxon>
        <taxon>Diaporthe</taxon>
        <taxon>Diaporthe eres species complex</taxon>
    </lineage>
</organism>
<keyword evidence="2" id="KW-1185">Reference proteome</keyword>
<dbReference type="Proteomes" id="UP001600888">
    <property type="component" value="Unassembled WGS sequence"/>
</dbReference>
<reference evidence="1 2" key="1">
    <citation type="submission" date="2024-03" db="EMBL/GenBank/DDBJ databases">
        <title>A high-quality draft genome sequence of Diaporthe vaccinii, a causative agent of upright dieback and viscid rot disease in cranberry plants.</title>
        <authorList>
            <person name="Sarrasin M."/>
            <person name="Lang B.F."/>
            <person name="Burger G."/>
        </authorList>
    </citation>
    <scope>NUCLEOTIDE SEQUENCE [LARGE SCALE GENOMIC DNA]</scope>
    <source>
        <strain evidence="1 2">IS7</strain>
    </source>
</reference>
<evidence type="ECO:0000313" key="2">
    <source>
        <dbReference type="Proteomes" id="UP001600888"/>
    </source>
</evidence>
<dbReference type="EMBL" id="JBAWTH010000066">
    <property type="protein sequence ID" value="KAL2280474.1"/>
    <property type="molecule type" value="Genomic_DNA"/>
</dbReference>
<proteinExistence type="predicted"/>
<gene>
    <name evidence="1" type="ORF">FJTKL_12465</name>
</gene>
<protein>
    <submittedName>
        <fullName evidence="1">Uncharacterized protein</fullName>
    </submittedName>
</protein>
<accession>A0ABR4EDH6</accession>
<name>A0ABR4EDH6_9PEZI</name>
<evidence type="ECO:0000313" key="1">
    <source>
        <dbReference type="EMBL" id="KAL2280474.1"/>
    </source>
</evidence>